<feature type="region of interest" description="Disordered" evidence="1">
    <location>
        <begin position="1"/>
        <end position="23"/>
    </location>
</feature>
<gene>
    <name evidence="2" type="ORF">HPBE_LOCUS5775</name>
</gene>
<sequence>MPSFDLMGGLDDLQLIDSRPPPPPLTFEGARRFTDEMKQHSIYGSGHRASQPMRPWDRMSERLSNYQKVAAHLTDE</sequence>
<evidence type="ECO:0000256" key="1">
    <source>
        <dbReference type="SAM" id="MobiDB-lite"/>
    </source>
</evidence>
<dbReference type="EMBL" id="UZAH01025537">
    <property type="protein sequence ID" value="VDO65769.1"/>
    <property type="molecule type" value="Genomic_DNA"/>
</dbReference>
<dbReference type="AlphaFoldDB" id="A0A183FGJ0"/>
<keyword evidence="3" id="KW-1185">Reference proteome</keyword>
<accession>A0A3P7XJK5</accession>
<evidence type="ECO:0000313" key="2">
    <source>
        <dbReference type="EMBL" id="VDO65769.1"/>
    </source>
</evidence>
<protein>
    <submittedName>
        <fullName evidence="2 4">Uncharacterized protein</fullName>
    </submittedName>
</protein>
<organism evidence="3 4">
    <name type="scientific">Heligmosomoides polygyrus</name>
    <name type="common">Parasitic roundworm</name>
    <dbReference type="NCBI Taxonomy" id="6339"/>
    <lineage>
        <taxon>Eukaryota</taxon>
        <taxon>Metazoa</taxon>
        <taxon>Ecdysozoa</taxon>
        <taxon>Nematoda</taxon>
        <taxon>Chromadorea</taxon>
        <taxon>Rhabditida</taxon>
        <taxon>Rhabditina</taxon>
        <taxon>Rhabditomorpha</taxon>
        <taxon>Strongyloidea</taxon>
        <taxon>Heligmosomidae</taxon>
        <taxon>Heligmosomoides</taxon>
    </lineage>
</organism>
<dbReference type="Proteomes" id="UP000050761">
    <property type="component" value="Unassembled WGS sequence"/>
</dbReference>
<dbReference type="WBParaSite" id="HPBE_0000577401-mRNA-1">
    <property type="protein sequence ID" value="HPBE_0000577401-mRNA-1"/>
    <property type="gene ID" value="HPBE_0000577401"/>
</dbReference>
<proteinExistence type="predicted"/>
<accession>A0A183FGJ0</accession>
<evidence type="ECO:0000313" key="4">
    <source>
        <dbReference type="WBParaSite" id="HPBE_0000577401-mRNA-1"/>
    </source>
</evidence>
<reference evidence="2 3" key="1">
    <citation type="submission" date="2018-11" db="EMBL/GenBank/DDBJ databases">
        <authorList>
            <consortium name="Pathogen Informatics"/>
        </authorList>
    </citation>
    <scope>NUCLEOTIDE SEQUENCE [LARGE SCALE GENOMIC DNA]</scope>
</reference>
<reference evidence="4" key="2">
    <citation type="submission" date="2019-09" db="UniProtKB">
        <authorList>
            <consortium name="WormBaseParasite"/>
        </authorList>
    </citation>
    <scope>IDENTIFICATION</scope>
</reference>
<name>A0A183FGJ0_HELPZ</name>
<evidence type="ECO:0000313" key="3">
    <source>
        <dbReference type="Proteomes" id="UP000050761"/>
    </source>
</evidence>